<keyword evidence="2" id="KW-1133">Transmembrane helix</keyword>
<name>A0A933LQZ2_UNCTE</name>
<organism evidence="3 4">
    <name type="scientific">Tectimicrobiota bacterium</name>
    <dbReference type="NCBI Taxonomy" id="2528274"/>
    <lineage>
        <taxon>Bacteria</taxon>
        <taxon>Pseudomonadati</taxon>
        <taxon>Nitrospinota/Tectimicrobiota group</taxon>
        <taxon>Candidatus Tectimicrobiota</taxon>
    </lineage>
</organism>
<dbReference type="AlphaFoldDB" id="A0A933LQZ2"/>
<proteinExistence type="predicted"/>
<keyword evidence="2" id="KW-0812">Transmembrane</keyword>
<dbReference type="Proteomes" id="UP000772181">
    <property type="component" value="Unassembled WGS sequence"/>
</dbReference>
<feature type="region of interest" description="Disordered" evidence="1">
    <location>
        <begin position="48"/>
        <end position="67"/>
    </location>
</feature>
<evidence type="ECO:0000313" key="3">
    <source>
        <dbReference type="EMBL" id="MBI4595817.1"/>
    </source>
</evidence>
<evidence type="ECO:0000256" key="2">
    <source>
        <dbReference type="SAM" id="Phobius"/>
    </source>
</evidence>
<feature type="transmembrane region" description="Helical" evidence="2">
    <location>
        <begin position="12"/>
        <end position="33"/>
    </location>
</feature>
<comment type="caution">
    <text evidence="3">The sequence shown here is derived from an EMBL/GenBank/DDBJ whole genome shotgun (WGS) entry which is preliminary data.</text>
</comment>
<dbReference type="EMBL" id="JACQWF010000250">
    <property type="protein sequence ID" value="MBI4595817.1"/>
    <property type="molecule type" value="Genomic_DNA"/>
</dbReference>
<sequence>MNNSTTISEVDTYGLLAQAMLIAMLAGMAKALAPLPKRTTPLLPATTSLVTRNEPEGAQEKPSVSPTKLVRIPAQLRRQRDKYIRHWTEAMFKPE</sequence>
<accession>A0A933LQZ2</accession>
<reference evidence="3" key="1">
    <citation type="submission" date="2020-07" db="EMBL/GenBank/DDBJ databases">
        <title>Huge and variable diversity of episymbiotic CPR bacteria and DPANN archaea in groundwater ecosystems.</title>
        <authorList>
            <person name="He C.Y."/>
            <person name="Keren R."/>
            <person name="Whittaker M."/>
            <person name="Farag I.F."/>
            <person name="Doudna J."/>
            <person name="Cate J.H.D."/>
            <person name="Banfield J.F."/>
        </authorList>
    </citation>
    <scope>NUCLEOTIDE SEQUENCE</scope>
    <source>
        <strain evidence="3">NC_groundwater_1482_Ag_S-0.65um_47_24</strain>
    </source>
</reference>
<evidence type="ECO:0000256" key="1">
    <source>
        <dbReference type="SAM" id="MobiDB-lite"/>
    </source>
</evidence>
<evidence type="ECO:0000313" key="4">
    <source>
        <dbReference type="Proteomes" id="UP000772181"/>
    </source>
</evidence>
<protein>
    <submittedName>
        <fullName evidence="3">Uncharacterized protein</fullName>
    </submittedName>
</protein>
<keyword evidence="2" id="KW-0472">Membrane</keyword>
<gene>
    <name evidence="3" type="ORF">HY730_05485</name>
</gene>